<evidence type="ECO:0000313" key="3">
    <source>
        <dbReference type="Proteomes" id="UP001156694"/>
    </source>
</evidence>
<organism evidence="2 3">
    <name type="scientific">Amylibacter marinus</name>
    <dbReference type="NCBI Taxonomy" id="1475483"/>
    <lineage>
        <taxon>Bacteria</taxon>
        <taxon>Pseudomonadati</taxon>
        <taxon>Pseudomonadota</taxon>
        <taxon>Alphaproteobacteria</taxon>
        <taxon>Rhodobacterales</taxon>
        <taxon>Paracoccaceae</taxon>
        <taxon>Amylibacter</taxon>
    </lineage>
</organism>
<protein>
    <submittedName>
        <fullName evidence="2">Uncharacterized protein</fullName>
    </submittedName>
</protein>
<dbReference type="EMBL" id="BSNN01000002">
    <property type="protein sequence ID" value="GLQ34088.1"/>
    <property type="molecule type" value="Genomic_DNA"/>
</dbReference>
<reference evidence="3" key="1">
    <citation type="journal article" date="2019" name="Int. J. Syst. Evol. Microbiol.">
        <title>The Global Catalogue of Microorganisms (GCM) 10K type strain sequencing project: providing services to taxonomists for standard genome sequencing and annotation.</title>
        <authorList>
            <consortium name="The Broad Institute Genomics Platform"/>
            <consortium name="The Broad Institute Genome Sequencing Center for Infectious Disease"/>
            <person name="Wu L."/>
            <person name="Ma J."/>
        </authorList>
    </citation>
    <scope>NUCLEOTIDE SEQUENCE [LARGE SCALE GENOMIC DNA]</scope>
    <source>
        <strain evidence="3">NBRC 110140</strain>
    </source>
</reference>
<sequence>MNIPLRKSDQPEAGNPLVLKTPVWSKPSKKDTAEKSANSAPAPQAPALTPEQAYIEEREIRRLYQEIKGKLDAGLL</sequence>
<feature type="compositionally biased region" description="Basic and acidic residues" evidence="1">
    <location>
        <begin position="1"/>
        <end position="10"/>
    </location>
</feature>
<proteinExistence type="predicted"/>
<dbReference type="Proteomes" id="UP001156694">
    <property type="component" value="Unassembled WGS sequence"/>
</dbReference>
<gene>
    <name evidence="2" type="ORF">GCM10007939_03710</name>
</gene>
<feature type="region of interest" description="Disordered" evidence="1">
    <location>
        <begin position="1"/>
        <end position="51"/>
    </location>
</feature>
<accession>A0ABQ5VRP4</accession>
<dbReference type="RefSeq" id="WP_284375646.1">
    <property type="nucleotide sequence ID" value="NZ_BSNN01000002.1"/>
</dbReference>
<comment type="caution">
    <text evidence="2">The sequence shown here is derived from an EMBL/GenBank/DDBJ whole genome shotgun (WGS) entry which is preliminary data.</text>
</comment>
<keyword evidence="3" id="KW-1185">Reference proteome</keyword>
<name>A0ABQ5VRP4_9RHOB</name>
<evidence type="ECO:0000256" key="1">
    <source>
        <dbReference type="SAM" id="MobiDB-lite"/>
    </source>
</evidence>
<evidence type="ECO:0000313" key="2">
    <source>
        <dbReference type="EMBL" id="GLQ34088.1"/>
    </source>
</evidence>